<dbReference type="NCBIfam" id="TIGR00976">
    <property type="entry name" value="CocE_NonD"/>
    <property type="match status" value="1"/>
</dbReference>
<evidence type="ECO:0000259" key="2">
    <source>
        <dbReference type="SMART" id="SM00939"/>
    </source>
</evidence>
<comment type="caution">
    <text evidence="3">The sequence shown here is derived from an EMBL/GenBank/DDBJ whole genome shotgun (WGS) entry which is preliminary data.</text>
</comment>
<dbReference type="PANTHER" id="PTHR43056">
    <property type="entry name" value="PEPTIDASE S9 PROLYL OLIGOPEPTIDASE"/>
    <property type="match status" value="1"/>
</dbReference>
<sequence length="584" mass="65460">MAPNFNIAHCPIKTPTVGENGWQDFNPHTQLLKKGDRPFGARAIDCDITIEHDVEIVVRDGARLYVDVYRPTNASGPVPAILSYSPFGKKYSGLIFMPKLPYGVGVTSEDVSGLEKFEGIDPARWCARDFAVISVDARGTGSSDGVVHIMGSQESEDGYDVIEAIAKKEWCNGSVALAGNSHLAIIQWFIAALNPPSLKAIAPWEGCSDMYREQFVRGGIFDISNFQNIIDFNIRGKIGVEDFTEMYRRTDQGIIDAYWADKRPDMSKIRVPTYITGSEFSAIHTMGAVRGWMQLGTEDKWLRWTGVQEWHDLWSIEETNEDLMDFFDHFLKGKENGWKEKTPKVRMSLLQFGKREPIDMVVPDFPIPDTDHRSLYFGENGTLSSTAPSNTSIVTYDSENKDDKVAFTIKFDKQTRLVGLPKAVVYMSCDDLDDLCVRVRLRKLDANGKVLRHCTIPFSRVPFTDPDEAIDSTLIIHHGSVGLLRASHRHIDHTKSMHPQYPFHPHDRVEKVTPGTVVRLEIGIWAMSVHYDAGESLAVEISASSGLWPDLGDESAPFETNKGVHKVHFGGEYPSHVILPFTNL</sequence>
<dbReference type="EMBL" id="RSCE01000017">
    <property type="protein sequence ID" value="RSH77304.1"/>
    <property type="molecule type" value="Genomic_DNA"/>
</dbReference>
<dbReference type="InterPro" id="IPR008979">
    <property type="entry name" value="Galactose-bd-like_sf"/>
</dbReference>
<dbReference type="InterPro" id="IPR050585">
    <property type="entry name" value="Xaa-Pro_dipeptidyl-ppase/CocE"/>
</dbReference>
<dbReference type="PANTHER" id="PTHR43056:SF10">
    <property type="entry name" value="COCE_NOND FAMILY, PUTATIVE (AFU_ORTHOLOGUE AFUA_7G00600)-RELATED"/>
    <property type="match status" value="1"/>
</dbReference>
<dbReference type="STRING" id="105984.A0A427XF09"/>
<dbReference type="InterPro" id="IPR029058">
    <property type="entry name" value="AB_hydrolase_fold"/>
</dbReference>
<dbReference type="InterPro" id="IPR013736">
    <property type="entry name" value="Xaa-Pro_dipept_C"/>
</dbReference>
<evidence type="ECO:0000256" key="1">
    <source>
        <dbReference type="ARBA" id="ARBA00022801"/>
    </source>
</evidence>
<name>A0A427XF09_9TREE</name>
<keyword evidence="1" id="KW-0378">Hydrolase</keyword>
<dbReference type="GeneID" id="39588157"/>
<reference evidence="3 4" key="1">
    <citation type="submission" date="2018-11" db="EMBL/GenBank/DDBJ databases">
        <title>Genome sequence of Apiotrichum porosum DSM 27194.</title>
        <authorList>
            <person name="Aliyu H."/>
            <person name="Gorte O."/>
            <person name="Ochsenreither K."/>
        </authorList>
    </citation>
    <scope>NUCLEOTIDE SEQUENCE [LARGE SCALE GENOMIC DNA]</scope>
    <source>
        <strain evidence="3 4">DSM 27194</strain>
    </source>
</reference>
<feature type="domain" description="Xaa-Pro dipeptidyl-peptidase C-terminal" evidence="2">
    <location>
        <begin position="324"/>
        <end position="578"/>
    </location>
</feature>
<dbReference type="InterPro" id="IPR005674">
    <property type="entry name" value="CocE/Ser_esterase"/>
</dbReference>
<dbReference type="Pfam" id="PF02129">
    <property type="entry name" value="Peptidase_S15"/>
    <property type="match status" value="1"/>
</dbReference>
<dbReference type="SUPFAM" id="SSF53474">
    <property type="entry name" value="alpha/beta-Hydrolases"/>
    <property type="match status" value="1"/>
</dbReference>
<dbReference type="OrthoDB" id="2578740at2759"/>
<dbReference type="Pfam" id="PF08530">
    <property type="entry name" value="PepX_C"/>
    <property type="match status" value="1"/>
</dbReference>
<dbReference type="SMART" id="SM00939">
    <property type="entry name" value="PepX_C"/>
    <property type="match status" value="1"/>
</dbReference>
<evidence type="ECO:0000313" key="4">
    <source>
        <dbReference type="Proteomes" id="UP000279236"/>
    </source>
</evidence>
<dbReference type="GO" id="GO:0008239">
    <property type="term" value="F:dipeptidyl-peptidase activity"/>
    <property type="evidence" value="ECO:0007669"/>
    <property type="project" value="InterPro"/>
</dbReference>
<dbReference type="AlphaFoldDB" id="A0A427XF09"/>
<dbReference type="SUPFAM" id="SSF49785">
    <property type="entry name" value="Galactose-binding domain-like"/>
    <property type="match status" value="1"/>
</dbReference>
<keyword evidence="4" id="KW-1185">Reference proteome</keyword>
<dbReference type="Gene3D" id="3.40.50.1820">
    <property type="entry name" value="alpha/beta hydrolase"/>
    <property type="match status" value="1"/>
</dbReference>
<dbReference type="InterPro" id="IPR000383">
    <property type="entry name" value="Xaa-Pro-like_dom"/>
</dbReference>
<dbReference type="Gene3D" id="1.10.3020.20">
    <property type="match status" value="1"/>
</dbReference>
<evidence type="ECO:0000313" key="3">
    <source>
        <dbReference type="EMBL" id="RSH77304.1"/>
    </source>
</evidence>
<proteinExistence type="predicted"/>
<organism evidence="3 4">
    <name type="scientific">Apiotrichum porosum</name>
    <dbReference type="NCBI Taxonomy" id="105984"/>
    <lineage>
        <taxon>Eukaryota</taxon>
        <taxon>Fungi</taxon>
        <taxon>Dikarya</taxon>
        <taxon>Basidiomycota</taxon>
        <taxon>Agaricomycotina</taxon>
        <taxon>Tremellomycetes</taxon>
        <taxon>Trichosporonales</taxon>
        <taxon>Trichosporonaceae</taxon>
        <taxon>Apiotrichum</taxon>
    </lineage>
</organism>
<dbReference type="Proteomes" id="UP000279236">
    <property type="component" value="Unassembled WGS sequence"/>
</dbReference>
<dbReference type="RefSeq" id="XP_028472451.1">
    <property type="nucleotide sequence ID" value="XM_028619277.1"/>
</dbReference>
<accession>A0A427XF09</accession>
<protein>
    <recommendedName>
        <fullName evidence="2">Xaa-Pro dipeptidyl-peptidase C-terminal domain-containing protein</fullName>
    </recommendedName>
</protein>
<dbReference type="Gene3D" id="2.60.120.260">
    <property type="entry name" value="Galactose-binding domain-like"/>
    <property type="match status" value="1"/>
</dbReference>
<gene>
    <name evidence="3" type="ORF">EHS24_003614</name>
</gene>